<dbReference type="Proteomes" id="UP001304671">
    <property type="component" value="Unassembled WGS sequence"/>
</dbReference>
<gene>
    <name evidence="3" type="ORF">VB264_13800</name>
</gene>
<name>A0ABU5QP61_9BACT</name>
<feature type="domain" description="Lantibiotic dehydratase N-terminal" evidence="1">
    <location>
        <begin position="36"/>
        <end position="680"/>
    </location>
</feature>
<dbReference type="Pfam" id="PF04738">
    <property type="entry name" value="Lant_dehydr_N"/>
    <property type="match status" value="1"/>
</dbReference>
<dbReference type="InterPro" id="IPR023809">
    <property type="entry name" value="Thiopep_bacteriocin_synth_dom"/>
</dbReference>
<protein>
    <submittedName>
        <fullName evidence="3">Lantibiotic dehydratase</fullName>
    </submittedName>
</protein>
<comment type="caution">
    <text evidence="3">The sequence shown here is derived from an EMBL/GenBank/DDBJ whole genome shotgun (WGS) entry which is preliminary data.</text>
</comment>
<reference evidence="3 4" key="1">
    <citation type="submission" date="2023-12" db="EMBL/GenBank/DDBJ databases">
        <title>Novel species of the genus Arcicella isolated from rivers.</title>
        <authorList>
            <person name="Lu H."/>
        </authorList>
    </citation>
    <scope>NUCLEOTIDE SEQUENCE [LARGE SCALE GENOMIC DNA]</scope>
    <source>
        <strain evidence="3 4">LMG 21963</strain>
    </source>
</reference>
<keyword evidence="4" id="KW-1185">Reference proteome</keyword>
<evidence type="ECO:0000259" key="1">
    <source>
        <dbReference type="Pfam" id="PF04738"/>
    </source>
</evidence>
<accession>A0ABU5QP61</accession>
<dbReference type="NCBIfam" id="TIGR03891">
    <property type="entry name" value="thiopep_ocin"/>
    <property type="match status" value="1"/>
</dbReference>
<proteinExistence type="predicted"/>
<dbReference type="RefSeq" id="WP_323250270.1">
    <property type="nucleotide sequence ID" value="NZ_JAYFUL010000021.1"/>
</dbReference>
<dbReference type="Pfam" id="PF14028">
    <property type="entry name" value="Lant_dehydr_C"/>
    <property type="match status" value="1"/>
</dbReference>
<organism evidence="3 4">
    <name type="scientific">Arcicella aquatica</name>
    <dbReference type="NCBI Taxonomy" id="217141"/>
    <lineage>
        <taxon>Bacteria</taxon>
        <taxon>Pseudomonadati</taxon>
        <taxon>Bacteroidota</taxon>
        <taxon>Cytophagia</taxon>
        <taxon>Cytophagales</taxon>
        <taxon>Flectobacillaceae</taxon>
        <taxon>Arcicella</taxon>
    </lineage>
</organism>
<evidence type="ECO:0000313" key="3">
    <source>
        <dbReference type="EMBL" id="MEA5258866.1"/>
    </source>
</evidence>
<sequence>MSNTYQFLKKLIVRTPSLPFIDDVSEAFLKDLFNLPTFSEALYLASPVLYHEALLWKDDNISDPKKAQKIAYSISKYYSRMSSRCTPFGLFAGCTVVEWDEETNLQLASEKQRSTRLDMHYAGALAQSLSEIPLIKKHLKYYPNSSIYQIGNEIRYIEYKYIEGRRTHQITAFEWSEYIALVLDTCKRGAKIQEIVPYLIDDDISEEEATDFIEQLVDAQLLVNELEPAITGEGLTQQMLKVLQNINAEEHYSPILLNIEAKLKNIDAHQSNDITAYQEIITLIKQMDVPFEDGKLFQTDLVKVFNQKKLSFTYQEQLSEVAEVLFQLGQKPVNSLQEEFIQKFYDRYEGQEVPILVALDTETGIGYGQTGKSNYTPIANGFEMPSIEKDEIALRQNAFKQYLFKQYLAANKQGAYEIALNVKELEHFQQKNHKVPSSTSLIFRLTGYEQYPIYLEKLGGATAMSLLGRFAHTDAEIFNITKEIAQKEQALNPEVIFAEIIHLPENRIGNILLHPVFWPYEIPYLAKSSLPEQNQILLEDLMVSVNYSQKKIKLISKRLNKEVIPRLSNAHSYSLNALPIYYFLCDLQAQNIPVSFNISLKNVVPNAKFLPRITFKNIIVESATWKFDKEDYQELINCSTDNLLASIKDFSQKWGIPNRFVLADFDNELLVNTDNLLSVQTWLDTIKNRKDIELKEFLFNPASDIVINQDGETFTNQFIASLINKKTVFEGIPPIKKANNEPTRKFSLGSEWLYVKIYSGVKAADDILTQAIKPLVAQFLEEKVIDKWFFIRYLDPDNHIRVRFHFTDLQYLGKVIIALNEALANLETEGIIRKIQFDTYQRELERYGADAIALAESIFFYDSEAIVKLLEQTWGDEREQIRWQFSIKIIDAYLDDFEFSLHQKLGLMTHLKDSFAKEFSVDKHLKLQMDNRFRENRKTIEGILAKEIEEEYVVLFESIQHKSERIKASVGEIKKLKNETEVAQFLSDTIHMTVNRSIADNQRFHELIIYDFMYRYYQAEKAKSKKS</sequence>
<dbReference type="EMBL" id="JAYFUL010000021">
    <property type="protein sequence ID" value="MEA5258866.1"/>
    <property type="molecule type" value="Genomic_DNA"/>
</dbReference>
<evidence type="ECO:0000313" key="4">
    <source>
        <dbReference type="Proteomes" id="UP001304671"/>
    </source>
</evidence>
<dbReference type="InterPro" id="IPR006827">
    <property type="entry name" value="Lant_deHydtase_N"/>
</dbReference>
<evidence type="ECO:0000259" key="2">
    <source>
        <dbReference type="Pfam" id="PF14028"/>
    </source>
</evidence>
<feature type="domain" description="Thiopeptide-type bacteriocin biosynthesis" evidence="2">
    <location>
        <begin position="752"/>
        <end position="1017"/>
    </location>
</feature>